<dbReference type="InParanoid" id="A0A6J3A2W6"/>
<dbReference type="FunCoup" id="A0A6J3A2W6">
    <property type="interactions" value="1"/>
</dbReference>
<evidence type="ECO:0000313" key="5">
    <source>
        <dbReference type="Proteomes" id="UP001652581"/>
    </source>
</evidence>
<feature type="domain" description="Testis-expressed protein 13 A-D N-terminal" evidence="4">
    <location>
        <begin position="6"/>
        <end position="150"/>
    </location>
</feature>
<proteinExistence type="inferred from homology"/>
<dbReference type="RefSeq" id="XP_031527231.1">
    <property type="nucleotide sequence ID" value="XM_031671371.2"/>
</dbReference>
<protein>
    <submittedName>
        <fullName evidence="6">Testis-expressed protein 13D-like</fullName>
    </submittedName>
</protein>
<feature type="region of interest" description="Disordered" evidence="3">
    <location>
        <begin position="293"/>
        <end position="362"/>
    </location>
</feature>
<dbReference type="PANTHER" id="PTHR23111:SF103">
    <property type="entry name" value="TEX13 FAMILY MEMBER C3-RELATED"/>
    <property type="match status" value="1"/>
</dbReference>
<accession>A0A6J3A2W6</accession>
<evidence type="ECO:0000256" key="2">
    <source>
        <dbReference type="SAM" id="Coils"/>
    </source>
</evidence>
<comment type="similarity">
    <text evidence="1">Belongs to the TEX13 family.</text>
</comment>
<dbReference type="Pfam" id="PF15186">
    <property type="entry name" value="TEX13"/>
    <property type="match status" value="1"/>
</dbReference>
<sequence length="362" mass="40409">MAVDFRDSRSGFRHNEVVMFINEEVLSNGGGPDFYSTFRSRPWNEIEDELQSILADLQVPPAVKRACVWSALALSVRVATRQREQQARRVRRLQEQVGERETAAWALASQLQRLREEHEEVAKQLHCTRNDLQQAMTEREELRGQLLQAERQPQEVVPGSRAQHFRAEAWPLTTEERNKLLVATSQRRQMEEVQREAQNVSTGGLLYMPGPPNPWSQVAQPPLPMPFSMPFPYPPPPPPTVVSEVETVAAAAAAATAAAFPPQMPAGGTYPPGKWPAVVSQEEVALQRDPRIEGQQEGPVRPCFINLSGQSWSQEDPTKRQPQEQMPRPLKAAGTSCEAEGPGPSVRILIKYPSGSQQPLPQ</sequence>
<dbReference type="Proteomes" id="UP001652581">
    <property type="component" value="Chromosome X"/>
</dbReference>
<dbReference type="GO" id="GO:0003729">
    <property type="term" value="F:mRNA binding"/>
    <property type="evidence" value="ECO:0007669"/>
    <property type="project" value="TreeGrafter"/>
</dbReference>
<gene>
    <name evidence="6" type="primary">LOC116277275</name>
</gene>
<name>A0A6J3A2W6_VICPA</name>
<dbReference type="PANTHER" id="PTHR23111">
    <property type="entry name" value="ZINC FINGER PROTEIN"/>
    <property type="match status" value="1"/>
</dbReference>
<dbReference type="AlphaFoldDB" id="A0A6J3A2W6"/>
<evidence type="ECO:0000259" key="4">
    <source>
        <dbReference type="Pfam" id="PF15186"/>
    </source>
</evidence>
<dbReference type="KEGG" id="vpc:116277275"/>
<dbReference type="InterPro" id="IPR028193">
    <property type="entry name" value="TEX13A-D_N"/>
</dbReference>
<feature type="coiled-coil region" evidence="2">
    <location>
        <begin position="76"/>
        <end position="152"/>
    </location>
</feature>
<keyword evidence="5" id="KW-1185">Reference proteome</keyword>
<evidence type="ECO:0000256" key="3">
    <source>
        <dbReference type="SAM" id="MobiDB-lite"/>
    </source>
</evidence>
<reference evidence="6" key="1">
    <citation type="submission" date="2025-08" db="UniProtKB">
        <authorList>
            <consortium name="RefSeq"/>
        </authorList>
    </citation>
    <scope>IDENTIFICATION</scope>
</reference>
<evidence type="ECO:0000256" key="1">
    <source>
        <dbReference type="ARBA" id="ARBA00008287"/>
    </source>
</evidence>
<dbReference type="GeneID" id="116277275"/>
<keyword evidence="2" id="KW-0175">Coiled coil</keyword>
<organism evidence="5 6">
    <name type="scientific">Vicugna pacos</name>
    <name type="common">Alpaca</name>
    <name type="synonym">Lama pacos</name>
    <dbReference type="NCBI Taxonomy" id="30538"/>
    <lineage>
        <taxon>Eukaryota</taxon>
        <taxon>Metazoa</taxon>
        <taxon>Chordata</taxon>
        <taxon>Craniata</taxon>
        <taxon>Vertebrata</taxon>
        <taxon>Euteleostomi</taxon>
        <taxon>Mammalia</taxon>
        <taxon>Eutheria</taxon>
        <taxon>Laurasiatheria</taxon>
        <taxon>Artiodactyla</taxon>
        <taxon>Tylopoda</taxon>
        <taxon>Camelidae</taxon>
        <taxon>Vicugna</taxon>
    </lineage>
</organism>
<evidence type="ECO:0000313" key="6">
    <source>
        <dbReference type="RefSeq" id="XP_031527231.1"/>
    </source>
</evidence>